<feature type="region of interest" description="Disordered" evidence="8">
    <location>
        <begin position="426"/>
        <end position="467"/>
    </location>
</feature>
<sequence>MTVLLLSTLAASLSPSGVLHTMVGFVLAAGVFELYLDVRQHLNFRVKKLPPQLVGVIEEKDFWQSQEYSLAKSRFGFVQSLFSLTESVCFLLFGALPFVWSLAGKVMAAASIDPDRELVRSLVASIIYDFYEGLVGIPFGLYQHFVLEERFGFNKMTLKQFFVDLGKQSLLDLVLSGPLMVALLWLVKRRVGGEFFFLWVWLLVIGFMFLVNLIYPTLLAPLFNKFTKLPPGRVRSAIEELAAHFPLTEVYQMDGSTRSAHSNNKRVVLYDTLLAQLSLGPLLAVLMHEVGHWLHGHLWKRLGVLALVMLGMLALFARAVNLPVLYTALGFHNERPVVVGLASFFLLAGPAMHLLGFFSNLWSRRFEYQADANAAAAGMSQDLGDGLVAISVQNKGNMNPDWLYSMYHYSHPTLLERLRALGWQPRPKSPVGAPAERTAAQLMAEDAPRPDAGAPRGAAPAGRGGAN</sequence>
<keyword evidence="3 7" id="KW-0378">Hydrolase</keyword>
<dbReference type="Gene3D" id="3.30.2010.10">
    <property type="entry name" value="Metalloproteases ('zincins'), catalytic domain"/>
    <property type="match status" value="1"/>
</dbReference>
<evidence type="ECO:0000256" key="3">
    <source>
        <dbReference type="ARBA" id="ARBA00022801"/>
    </source>
</evidence>
<dbReference type="EC" id="3.4.24.84" evidence="7"/>
<dbReference type="Proteomes" id="UP001141327">
    <property type="component" value="Unassembled WGS sequence"/>
</dbReference>
<organism evidence="11 12">
    <name type="scientific">Paratrimastix pyriformis</name>
    <dbReference type="NCBI Taxonomy" id="342808"/>
    <lineage>
        <taxon>Eukaryota</taxon>
        <taxon>Metamonada</taxon>
        <taxon>Preaxostyla</taxon>
        <taxon>Paratrimastigidae</taxon>
        <taxon>Paratrimastix</taxon>
    </lineage>
</organism>
<name>A0ABQ8UZI0_9EUKA</name>
<feature type="transmembrane region" description="Helical" evidence="7">
    <location>
        <begin position="165"/>
        <end position="187"/>
    </location>
</feature>
<feature type="transmembrane region" description="Helical" evidence="7">
    <location>
        <begin position="337"/>
        <end position="358"/>
    </location>
</feature>
<dbReference type="GO" id="GO:0008233">
    <property type="term" value="F:peptidase activity"/>
    <property type="evidence" value="ECO:0007669"/>
    <property type="project" value="UniProtKB-KW"/>
</dbReference>
<dbReference type="GO" id="GO:0006508">
    <property type="term" value="P:proteolysis"/>
    <property type="evidence" value="ECO:0007669"/>
    <property type="project" value="UniProtKB-KW"/>
</dbReference>
<comment type="caution">
    <text evidence="11">The sequence shown here is derived from an EMBL/GenBank/DDBJ whole genome shotgun (WGS) entry which is preliminary data.</text>
</comment>
<evidence type="ECO:0000313" key="12">
    <source>
        <dbReference type="Proteomes" id="UP001141327"/>
    </source>
</evidence>
<feature type="transmembrane region" description="Helical" evidence="7">
    <location>
        <begin position="298"/>
        <end position="317"/>
    </location>
</feature>
<feature type="transmembrane region" description="Helical" evidence="7">
    <location>
        <begin position="77"/>
        <end position="100"/>
    </location>
</feature>
<keyword evidence="7" id="KW-0256">Endoplasmic reticulum</keyword>
<dbReference type="EMBL" id="JAPMOS010000001">
    <property type="protein sequence ID" value="KAJ4463157.1"/>
    <property type="molecule type" value="Genomic_DNA"/>
</dbReference>
<evidence type="ECO:0000259" key="9">
    <source>
        <dbReference type="Pfam" id="PF01435"/>
    </source>
</evidence>
<proteinExistence type="inferred from homology"/>
<keyword evidence="1 7" id="KW-0645">Protease</keyword>
<keyword evidence="12" id="KW-1185">Reference proteome</keyword>
<evidence type="ECO:0000256" key="5">
    <source>
        <dbReference type="ARBA" id="ARBA00023049"/>
    </source>
</evidence>
<comment type="function">
    <text evidence="7">Proteolytically removes the C-terminal three residues of farnesylated proteins.</text>
</comment>
<protein>
    <recommendedName>
        <fullName evidence="7">CAAX prenyl protease</fullName>
        <ecNumber evidence="7">3.4.24.84</ecNumber>
    </recommendedName>
</protein>
<keyword evidence="7" id="KW-0472">Membrane</keyword>
<gene>
    <name evidence="11" type="ORF">PAPYR_438</name>
</gene>
<evidence type="ECO:0000256" key="4">
    <source>
        <dbReference type="ARBA" id="ARBA00022833"/>
    </source>
</evidence>
<feature type="transmembrane region" description="Helical" evidence="7">
    <location>
        <begin position="121"/>
        <end position="145"/>
    </location>
</feature>
<dbReference type="InterPro" id="IPR001915">
    <property type="entry name" value="Peptidase_M48"/>
</dbReference>
<feature type="compositionally biased region" description="Low complexity" evidence="8">
    <location>
        <begin position="450"/>
        <end position="461"/>
    </location>
</feature>
<reference evidence="11" key="1">
    <citation type="journal article" date="2022" name="bioRxiv">
        <title>Genomics of Preaxostyla Flagellates Illuminates Evolutionary Transitions and the Path Towards Mitochondrial Loss.</title>
        <authorList>
            <person name="Novak L.V.F."/>
            <person name="Treitli S.C."/>
            <person name="Pyrih J."/>
            <person name="Halakuc P."/>
            <person name="Pipaliya S.V."/>
            <person name="Vacek V."/>
            <person name="Brzon O."/>
            <person name="Soukal P."/>
            <person name="Eme L."/>
            <person name="Dacks J.B."/>
            <person name="Karnkowska A."/>
            <person name="Elias M."/>
            <person name="Hampl V."/>
        </authorList>
    </citation>
    <scope>NUCLEOTIDE SEQUENCE</scope>
    <source>
        <strain evidence="11">RCP-MX</strain>
    </source>
</reference>
<feature type="domain" description="Peptidase M48" evidence="9">
    <location>
        <begin position="233"/>
        <end position="421"/>
    </location>
</feature>
<evidence type="ECO:0000256" key="6">
    <source>
        <dbReference type="ARBA" id="ARBA00044456"/>
    </source>
</evidence>
<dbReference type="CDD" id="cd07343">
    <property type="entry name" value="M48A_Zmpste24p_like"/>
    <property type="match status" value="1"/>
</dbReference>
<keyword evidence="7" id="KW-1133">Transmembrane helix</keyword>
<evidence type="ECO:0000313" key="11">
    <source>
        <dbReference type="EMBL" id="KAJ4463157.1"/>
    </source>
</evidence>
<dbReference type="InterPro" id="IPR032456">
    <property type="entry name" value="Peptidase_M48_N"/>
</dbReference>
<evidence type="ECO:0000256" key="1">
    <source>
        <dbReference type="ARBA" id="ARBA00022670"/>
    </source>
</evidence>
<dbReference type="Pfam" id="PF01435">
    <property type="entry name" value="Peptidase_M48"/>
    <property type="match status" value="1"/>
</dbReference>
<keyword evidence="7" id="KW-0812">Transmembrane</keyword>
<evidence type="ECO:0000259" key="10">
    <source>
        <dbReference type="Pfam" id="PF16491"/>
    </source>
</evidence>
<keyword evidence="2 7" id="KW-0479">Metal-binding</keyword>
<comment type="similarity">
    <text evidence="7">Belongs to the peptidase M48A family.</text>
</comment>
<dbReference type="PANTHER" id="PTHR10120">
    <property type="entry name" value="CAAX PRENYL PROTEASE 1"/>
    <property type="match status" value="1"/>
</dbReference>
<evidence type="ECO:0000256" key="8">
    <source>
        <dbReference type="SAM" id="MobiDB-lite"/>
    </source>
</evidence>
<comment type="catalytic activity">
    <reaction evidence="6 7">
        <text>Hydrolyzes the peptide bond -P2-(S-farnesyl or geranylgeranyl)C-P1'-P2'-P3'-COOH where P1' and P2' are amino acids with aliphatic side chains and P3' is any C-terminal residue.</text>
        <dbReference type="EC" id="3.4.24.84"/>
    </reaction>
</comment>
<feature type="domain" description="CAAX prenyl protease 1 N-terminal" evidence="10">
    <location>
        <begin position="41"/>
        <end position="225"/>
    </location>
</feature>
<dbReference type="Pfam" id="PF16491">
    <property type="entry name" value="Peptidase_M48_N"/>
    <property type="match status" value="1"/>
</dbReference>
<comment type="subcellular location">
    <subcellularLocation>
        <location evidence="7">Endoplasmic reticulum membrane</location>
        <topology evidence="7">Multi-pass membrane protein</topology>
    </subcellularLocation>
</comment>
<dbReference type="InterPro" id="IPR027057">
    <property type="entry name" value="CAXX_Prtase_1"/>
</dbReference>
<accession>A0ABQ8UZI0</accession>
<comment type="cofactor">
    <cofactor evidence="7">
        <name>Zn(2+)</name>
        <dbReference type="ChEBI" id="CHEBI:29105"/>
    </cofactor>
    <text evidence="7">Binds 1 zinc ion per subunit.</text>
</comment>
<evidence type="ECO:0000256" key="7">
    <source>
        <dbReference type="RuleBase" id="RU366005"/>
    </source>
</evidence>
<feature type="transmembrane region" description="Helical" evidence="7">
    <location>
        <begin position="267"/>
        <end position="286"/>
    </location>
</feature>
<keyword evidence="5 7" id="KW-0482">Metalloprotease</keyword>
<feature type="transmembrane region" description="Helical" evidence="7">
    <location>
        <begin position="196"/>
        <end position="215"/>
    </location>
</feature>
<evidence type="ECO:0000256" key="2">
    <source>
        <dbReference type="ARBA" id="ARBA00022723"/>
    </source>
</evidence>
<keyword evidence="4 7" id="KW-0862">Zinc</keyword>